<dbReference type="EMBL" id="GBXM01092377">
    <property type="protein sequence ID" value="JAH16200.1"/>
    <property type="molecule type" value="Transcribed_RNA"/>
</dbReference>
<organism evidence="1">
    <name type="scientific">Anguilla anguilla</name>
    <name type="common">European freshwater eel</name>
    <name type="synonym">Muraena anguilla</name>
    <dbReference type="NCBI Taxonomy" id="7936"/>
    <lineage>
        <taxon>Eukaryota</taxon>
        <taxon>Metazoa</taxon>
        <taxon>Chordata</taxon>
        <taxon>Craniata</taxon>
        <taxon>Vertebrata</taxon>
        <taxon>Euteleostomi</taxon>
        <taxon>Actinopterygii</taxon>
        <taxon>Neopterygii</taxon>
        <taxon>Teleostei</taxon>
        <taxon>Anguilliformes</taxon>
        <taxon>Anguillidae</taxon>
        <taxon>Anguilla</taxon>
    </lineage>
</organism>
<reference evidence="1" key="1">
    <citation type="submission" date="2014-11" db="EMBL/GenBank/DDBJ databases">
        <authorList>
            <person name="Amaro Gonzalez C."/>
        </authorList>
    </citation>
    <scope>NUCLEOTIDE SEQUENCE</scope>
</reference>
<proteinExistence type="predicted"/>
<dbReference type="AlphaFoldDB" id="A0A0E9QIL5"/>
<evidence type="ECO:0000313" key="1">
    <source>
        <dbReference type="EMBL" id="JAH16200.1"/>
    </source>
</evidence>
<sequence>MGYSYLMKETLILSSNLTTIRHLIRMHFLMILVWDIPTKDTSTICSICENTENTAF</sequence>
<reference evidence="1" key="2">
    <citation type="journal article" date="2015" name="Fish Shellfish Immunol.">
        <title>Early steps in the European eel (Anguilla anguilla)-Vibrio vulnificus interaction in the gills: Role of the RtxA13 toxin.</title>
        <authorList>
            <person name="Callol A."/>
            <person name="Pajuelo D."/>
            <person name="Ebbesson L."/>
            <person name="Teles M."/>
            <person name="MacKenzie S."/>
            <person name="Amaro C."/>
        </authorList>
    </citation>
    <scope>NUCLEOTIDE SEQUENCE</scope>
</reference>
<accession>A0A0E9QIL5</accession>
<name>A0A0E9QIL5_ANGAN</name>
<protein>
    <submittedName>
        <fullName evidence="1">Uncharacterized protein</fullName>
    </submittedName>
</protein>